<feature type="compositionally biased region" description="Basic and acidic residues" evidence="1">
    <location>
        <begin position="11"/>
        <end position="24"/>
    </location>
</feature>
<accession>A0A5B7J7Q9</accession>
<organism evidence="2 3">
    <name type="scientific">Portunus trituberculatus</name>
    <name type="common">Swimming crab</name>
    <name type="synonym">Neptunus trituberculatus</name>
    <dbReference type="NCBI Taxonomy" id="210409"/>
    <lineage>
        <taxon>Eukaryota</taxon>
        <taxon>Metazoa</taxon>
        <taxon>Ecdysozoa</taxon>
        <taxon>Arthropoda</taxon>
        <taxon>Crustacea</taxon>
        <taxon>Multicrustacea</taxon>
        <taxon>Malacostraca</taxon>
        <taxon>Eumalacostraca</taxon>
        <taxon>Eucarida</taxon>
        <taxon>Decapoda</taxon>
        <taxon>Pleocyemata</taxon>
        <taxon>Brachyura</taxon>
        <taxon>Eubrachyura</taxon>
        <taxon>Portunoidea</taxon>
        <taxon>Portunidae</taxon>
        <taxon>Portuninae</taxon>
        <taxon>Portunus</taxon>
    </lineage>
</organism>
<name>A0A5B7J7Q9_PORTR</name>
<proteinExistence type="predicted"/>
<sequence>MASGPPSRRGPARDLKRGPEERPERWRVRWWRVERVKQGRHQVDEGGGSTRLYQCVCGLGLKL</sequence>
<evidence type="ECO:0000313" key="2">
    <source>
        <dbReference type="EMBL" id="MPC90765.1"/>
    </source>
</evidence>
<reference evidence="2 3" key="1">
    <citation type="submission" date="2019-05" db="EMBL/GenBank/DDBJ databases">
        <title>Another draft genome of Portunus trituberculatus and its Hox gene families provides insights of decapod evolution.</title>
        <authorList>
            <person name="Jeong J.-H."/>
            <person name="Song I."/>
            <person name="Kim S."/>
            <person name="Choi T."/>
            <person name="Kim D."/>
            <person name="Ryu S."/>
            <person name="Kim W."/>
        </authorList>
    </citation>
    <scope>NUCLEOTIDE SEQUENCE [LARGE SCALE GENOMIC DNA]</scope>
    <source>
        <tissue evidence="2">Muscle</tissue>
    </source>
</reference>
<keyword evidence="3" id="KW-1185">Reference proteome</keyword>
<dbReference type="Proteomes" id="UP000324222">
    <property type="component" value="Unassembled WGS sequence"/>
</dbReference>
<protein>
    <submittedName>
        <fullName evidence="2">Uncharacterized protein</fullName>
    </submittedName>
</protein>
<dbReference type="EMBL" id="VSRR010085474">
    <property type="protein sequence ID" value="MPC90765.1"/>
    <property type="molecule type" value="Genomic_DNA"/>
</dbReference>
<comment type="caution">
    <text evidence="2">The sequence shown here is derived from an EMBL/GenBank/DDBJ whole genome shotgun (WGS) entry which is preliminary data.</text>
</comment>
<feature type="region of interest" description="Disordered" evidence="1">
    <location>
        <begin position="1"/>
        <end position="24"/>
    </location>
</feature>
<evidence type="ECO:0000313" key="3">
    <source>
        <dbReference type="Proteomes" id="UP000324222"/>
    </source>
</evidence>
<gene>
    <name evidence="2" type="ORF">E2C01_085764</name>
</gene>
<dbReference type="AlphaFoldDB" id="A0A5B7J7Q9"/>
<evidence type="ECO:0000256" key="1">
    <source>
        <dbReference type="SAM" id="MobiDB-lite"/>
    </source>
</evidence>